<evidence type="ECO:0008006" key="6">
    <source>
        <dbReference type="Google" id="ProtNLM"/>
    </source>
</evidence>
<keyword evidence="5" id="KW-1185">Reference proteome</keyword>
<name>A0ABP9J7M0_9MICO</name>
<accession>A0ABP9J7M0</accession>
<dbReference type="InterPro" id="IPR011041">
    <property type="entry name" value="Quinoprot_gluc/sorb_DH_b-prop"/>
</dbReference>
<protein>
    <recommendedName>
        <fullName evidence="6">Glucose/arabinose dehydrogenase</fullName>
    </recommendedName>
</protein>
<dbReference type="EMBL" id="BAABIW010000009">
    <property type="protein sequence ID" value="GAA5021475.1"/>
    <property type="molecule type" value="Genomic_DNA"/>
</dbReference>
<dbReference type="PANTHER" id="PTHR19328:SF75">
    <property type="entry name" value="ALDOSE SUGAR DEHYDROGENASE YLII"/>
    <property type="match status" value="1"/>
</dbReference>
<gene>
    <name evidence="4" type="ORF">GCM10023258_10880</name>
</gene>
<feature type="domain" description="PLL-like beta propeller" evidence="3">
    <location>
        <begin position="403"/>
        <end position="647"/>
    </location>
</feature>
<comment type="caution">
    <text evidence="4">The sequence shown here is derived from an EMBL/GenBank/DDBJ whole genome shotgun (WGS) entry which is preliminary data.</text>
</comment>
<dbReference type="InterPro" id="IPR011042">
    <property type="entry name" value="6-blade_b-propeller_TolB-like"/>
</dbReference>
<evidence type="ECO:0000259" key="3">
    <source>
        <dbReference type="Pfam" id="PF26607"/>
    </source>
</evidence>
<dbReference type="Pfam" id="PF07995">
    <property type="entry name" value="GSDH"/>
    <property type="match status" value="1"/>
</dbReference>
<dbReference type="Proteomes" id="UP001500427">
    <property type="component" value="Unassembled WGS sequence"/>
</dbReference>
<evidence type="ECO:0000313" key="4">
    <source>
        <dbReference type="EMBL" id="GAA5021475.1"/>
    </source>
</evidence>
<evidence type="ECO:0000256" key="1">
    <source>
        <dbReference type="SAM" id="SignalP"/>
    </source>
</evidence>
<dbReference type="RefSeq" id="WP_345506434.1">
    <property type="nucleotide sequence ID" value="NZ_BAABIW010000009.1"/>
</dbReference>
<dbReference type="Gene3D" id="2.120.10.30">
    <property type="entry name" value="TolB, C-terminal domain"/>
    <property type="match status" value="1"/>
</dbReference>
<organism evidence="4 5">
    <name type="scientific">Terrabacter aeriphilus</name>
    <dbReference type="NCBI Taxonomy" id="515662"/>
    <lineage>
        <taxon>Bacteria</taxon>
        <taxon>Bacillati</taxon>
        <taxon>Actinomycetota</taxon>
        <taxon>Actinomycetes</taxon>
        <taxon>Micrococcales</taxon>
        <taxon>Intrasporangiaceae</taxon>
        <taxon>Terrabacter</taxon>
    </lineage>
</organism>
<sequence>MAQGLRVRRSVASVGAAALLAGGVLAVGQPQVAQAVPRLQATTVVAGLQYPWDLTWVGSLMLFDERGGRVWSKREGAAPKRVSITGLPPLYVNSEGGLLGMVADPGASTNRRFYTCQAVRRPSGAPLDVRVLRWRLTSDTTAVSDGAPVVTGLPLTSGRHSGCRLRFGGDGKLYVGTGDAATGTNPQNLASLGGKVLRVNGDGSIPKDNPFYSRGGNARYVWNYGHRNIQGLALRPGTSELWSAEHGSDRDDEINLSVRGGNYGWNPVPGYDESTPMTDLRTFPTARRAMWSSGYPTVATSGATFLKGAAWGEWQGALAVGLLKGEGIDVMRFAPSPTTTAVASVTRLPAAQGYGRIRAVQLGPDGSLWFTTSNGSNDKIVRLRPTATAPRKTAGTLVSPVGVTAVRTGSQVTTFVRSTGDTVRFRRSTNDGATWGAWASAGVTSTDAPTATSSRPGRVDLFTRTASRQLVHTWFVNGVRQGSVAIGGSVIAQHAASLGDGTIDVFGIAVTGSAWRKHFDGRRWSGWKPMGGVFTSGLSASANPVGRGILVTGRGTNGATYERVFYPTTATKGWVRRLDSLSIWSDRALGDAWPGRPLLAAGVGVDGHAVVQRGSILIGLPQAFTSAPDLVSRSNGTFLLFGRTSDGHLRVYDGKPGAYRTTDLGGVVR</sequence>
<evidence type="ECO:0000259" key="2">
    <source>
        <dbReference type="Pfam" id="PF07995"/>
    </source>
</evidence>
<feature type="chain" id="PRO_5045082781" description="Glucose/arabinose dehydrogenase" evidence="1">
    <location>
        <begin position="27"/>
        <end position="669"/>
    </location>
</feature>
<feature type="signal peptide" evidence="1">
    <location>
        <begin position="1"/>
        <end position="26"/>
    </location>
</feature>
<dbReference type="InterPro" id="IPR012938">
    <property type="entry name" value="Glc/Sorbosone_DH"/>
</dbReference>
<dbReference type="Pfam" id="PF26607">
    <property type="entry name" value="DUF8189"/>
    <property type="match status" value="1"/>
</dbReference>
<dbReference type="PANTHER" id="PTHR19328">
    <property type="entry name" value="HEDGEHOG-INTERACTING PROTEIN"/>
    <property type="match status" value="1"/>
</dbReference>
<dbReference type="InterPro" id="IPR058502">
    <property type="entry name" value="PLL-like_beta-prop"/>
</dbReference>
<feature type="domain" description="Glucose/Sorbosone dehydrogenase" evidence="2">
    <location>
        <begin position="48"/>
        <end position="376"/>
    </location>
</feature>
<dbReference type="SUPFAM" id="SSF50952">
    <property type="entry name" value="Soluble quinoprotein glucose dehydrogenase"/>
    <property type="match status" value="1"/>
</dbReference>
<proteinExistence type="predicted"/>
<keyword evidence="1" id="KW-0732">Signal</keyword>
<dbReference type="SUPFAM" id="SSF89372">
    <property type="entry name" value="Fucose-specific lectin"/>
    <property type="match status" value="2"/>
</dbReference>
<reference evidence="5" key="1">
    <citation type="journal article" date="2019" name="Int. J. Syst. Evol. Microbiol.">
        <title>The Global Catalogue of Microorganisms (GCM) 10K type strain sequencing project: providing services to taxonomists for standard genome sequencing and annotation.</title>
        <authorList>
            <consortium name="The Broad Institute Genomics Platform"/>
            <consortium name="The Broad Institute Genome Sequencing Center for Infectious Disease"/>
            <person name="Wu L."/>
            <person name="Ma J."/>
        </authorList>
    </citation>
    <scope>NUCLEOTIDE SEQUENCE [LARGE SCALE GENOMIC DNA]</scope>
    <source>
        <strain evidence="5">JCM 17687</strain>
    </source>
</reference>
<evidence type="ECO:0000313" key="5">
    <source>
        <dbReference type="Proteomes" id="UP001500427"/>
    </source>
</evidence>